<accession>A0A806KRH0</accession>
<organism evidence="1">
    <name type="scientific">uncultured bacterium contig00097</name>
    <dbReference type="NCBI Taxonomy" id="1181566"/>
    <lineage>
        <taxon>Bacteria</taxon>
        <taxon>environmental samples</taxon>
    </lineage>
</organism>
<sequence length="100" mass="11541">MYWLVKLKPVFLPLNGESYADPKYSTSKYKAVNERFALALALNLLKLIPKTIIKEKFIYLFFFRDVNPKHLFLTLEMLCNSIPGYLKARGTHIQLADGMG</sequence>
<dbReference type="AlphaFoldDB" id="A0A806KRH0"/>
<name>A0A806KRH0_9BACT</name>
<evidence type="ECO:0000313" key="1">
    <source>
        <dbReference type="EMBL" id="AGS53669.1"/>
    </source>
</evidence>
<protein>
    <submittedName>
        <fullName evidence="1">Uncharacterized protein</fullName>
    </submittedName>
</protein>
<dbReference type="EMBL" id="JQ844240">
    <property type="protein sequence ID" value="AGS53669.1"/>
    <property type="molecule type" value="Genomic_DNA"/>
</dbReference>
<reference evidence="1" key="1">
    <citation type="submission" date="2012-03" db="EMBL/GenBank/DDBJ databases">
        <title>Functional metagenomics reveals considerable lignocellulase gene clusters in the gut microbiome of a wood-feeding higher termite.</title>
        <authorList>
            <person name="Liu N."/>
        </authorList>
    </citation>
    <scope>NUCLEOTIDE SEQUENCE</scope>
</reference>
<proteinExistence type="predicted"/>